<evidence type="ECO:0000313" key="2">
    <source>
        <dbReference type="Proteomes" id="UP000005778"/>
    </source>
</evidence>
<dbReference type="EMBL" id="CM001488">
    <property type="protein sequence ID" value="EIM63226.1"/>
    <property type="molecule type" value="Genomic_DNA"/>
</dbReference>
<organism evidence="1 2">
    <name type="scientific">Desulfobacter postgatei 2ac9</name>
    <dbReference type="NCBI Taxonomy" id="879212"/>
    <lineage>
        <taxon>Bacteria</taxon>
        <taxon>Pseudomonadati</taxon>
        <taxon>Thermodesulfobacteriota</taxon>
        <taxon>Desulfobacteria</taxon>
        <taxon>Desulfobacterales</taxon>
        <taxon>Desulfobacteraceae</taxon>
        <taxon>Desulfobacter</taxon>
    </lineage>
</organism>
<gene>
    <name evidence="1" type="ORF">DespoDRAFT_01266</name>
</gene>
<reference evidence="1 2" key="1">
    <citation type="submission" date="2011-09" db="EMBL/GenBank/DDBJ databases">
        <authorList>
            <consortium name="US DOE Joint Genome Institute (JGI-PGF)"/>
            <person name="Lucas S."/>
            <person name="Han J."/>
            <person name="Lapidus A."/>
            <person name="Cheng J.-F."/>
            <person name="Goodwin L."/>
            <person name="Pitluck S."/>
            <person name="Peters L."/>
            <person name="Land M.L."/>
            <person name="Hauser L."/>
            <person name="Orellana R."/>
            <person name="Lovley D."/>
            <person name="Woyke T.J."/>
        </authorList>
    </citation>
    <scope>NUCLEOTIDE SEQUENCE [LARGE SCALE GENOMIC DNA]</scope>
    <source>
        <strain evidence="1 2">2ac9</strain>
    </source>
</reference>
<sequence>METGFFEVEVQNRLIRGTFAPKPTKGTQGKWHPEKLFFLAKDEIEAQQMAYKQIRARRMLGISKGRAKGKKIRREIKIIDVRRLV</sequence>
<dbReference type="AlphaFoldDB" id="I5B163"/>
<dbReference type="Proteomes" id="UP000005778">
    <property type="component" value="Chromosome"/>
</dbReference>
<reference evidence="1 2" key="2">
    <citation type="submission" date="2012-02" db="EMBL/GenBank/DDBJ databases">
        <title>Improved High-Quality Draft sequence of Desulfobacter postgatei 2ac9.</title>
        <authorList>
            <consortium name="US DOE Joint Genome Institute"/>
            <person name="Lucas S."/>
            <person name="Han J."/>
            <person name="Lapidus A."/>
            <person name="Cheng J.-F."/>
            <person name="Goodwin L."/>
            <person name="Pitluck S."/>
            <person name="Peters L."/>
            <person name="Ovchinnikova G."/>
            <person name="Held B."/>
            <person name="Detter J.C."/>
            <person name="Han C."/>
            <person name="Tapia R."/>
            <person name="Land M."/>
            <person name="Hauser L."/>
            <person name="Kyrpides N."/>
            <person name="Ivanova N."/>
            <person name="Pagani I."/>
            <person name="Orellana R."/>
            <person name="Lovley D."/>
            <person name="Woyke T."/>
        </authorList>
    </citation>
    <scope>NUCLEOTIDE SEQUENCE [LARGE SCALE GENOMIC DNA]</scope>
    <source>
        <strain evidence="1 2">2ac9</strain>
    </source>
</reference>
<dbReference type="HOGENOM" id="CLU_2507268_0_0_7"/>
<dbReference type="RefSeq" id="WP_004072287.1">
    <property type="nucleotide sequence ID" value="NZ_CM001488.1"/>
</dbReference>
<evidence type="ECO:0000313" key="1">
    <source>
        <dbReference type="EMBL" id="EIM63226.1"/>
    </source>
</evidence>
<proteinExistence type="predicted"/>
<dbReference type="STRING" id="879212.DespoDRAFT_01266"/>
<protein>
    <submittedName>
        <fullName evidence="1">Uncharacterized protein</fullName>
    </submittedName>
</protein>
<accession>I5B163</accession>
<keyword evidence="2" id="KW-1185">Reference proteome</keyword>
<name>I5B163_9BACT</name>